<sequence>MYGDQMKIADQIRSRMISEKMRRSMTLGYEEAKYGYNPCRSIVPNDQYKTFSSIEPSRKHGPNVPLRTD</sequence>
<organism evidence="2 3">
    <name type="scientific">Necator americanus</name>
    <name type="common">Human hookworm</name>
    <dbReference type="NCBI Taxonomy" id="51031"/>
    <lineage>
        <taxon>Eukaryota</taxon>
        <taxon>Metazoa</taxon>
        <taxon>Ecdysozoa</taxon>
        <taxon>Nematoda</taxon>
        <taxon>Chromadorea</taxon>
        <taxon>Rhabditida</taxon>
        <taxon>Rhabditina</taxon>
        <taxon>Rhabditomorpha</taxon>
        <taxon>Strongyloidea</taxon>
        <taxon>Ancylostomatidae</taxon>
        <taxon>Bunostominae</taxon>
        <taxon>Necator</taxon>
    </lineage>
</organism>
<reference evidence="3" key="1">
    <citation type="journal article" date="2014" name="Nat. Genet.">
        <title>Genome of the human hookworm Necator americanus.</title>
        <authorList>
            <person name="Tang Y.T."/>
            <person name="Gao X."/>
            <person name="Rosa B.A."/>
            <person name="Abubucker S."/>
            <person name="Hallsworth-Pepin K."/>
            <person name="Martin J."/>
            <person name="Tyagi R."/>
            <person name="Heizer E."/>
            <person name="Zhang X."/>
            <person name="Bhonagiri-Palsikar V."/>
            <person name="Minx P."/>
            <person name="Warren W.C."/>
            <person name="Wang Q."/>
            <person name="Zhan B."/>
            <person name="Hotez P.J."/>
            <person name="Sternberg P.W."/>
            <person name="Dougall A."/>
            <person name="Gaze S.T."/>
            <person name="Mulvenna J."/>
            <person name="Sotillo J."/>
            <person name="Ranganathan S."/>
            <person name="Rabelo E.M."/>
            <person name="Wilson R.K."/>
            <person name="Felgner P.L."/>
            <person name="Bethony J."/>
            <person name="Hawdon J.M."/>
            <person name="Gasser R.B."/>
            <person name="Loukas A."/>
            <person name="Mitreva M."/>
        </authorList>
    </citation>
    <scope>NUCLEOTIDE SEQUENCE [LARGE SCALE GENOMIC DNA]</scope>
</reference>
<proteinExistence type="predicted"/>
<evidence type="ECO:0000256" key="1">
    <source>
        <dbReference type="SAM" id="MobiDB-lite"/>
    </source>
</evidence>
<accession>W2TCJ4</accession>
<dbReference type="KEGG" id="nai:NECAME_10176"/>
<gene>
    <name evidence="2" type="ORF">NECAME_10176</name>
</gene>
<feature type="region of interest" description="Disordered" evidence="1">
    <location>
        <begin position="50"/>
        <end position="69"/>
    </location>
</feature>
<protein>
    <submittedName>
        <fullName evidence="2">Uncharacterized protein</fullName>
    </submittedName>
</protein>
<keyword evidence="3" id="KW-1185">Reference proteome</keyword>
<name>W2TCJ4_NECAM</name>
<evidence type="ECO:0000313" key="3">
    <source>
        <dbReference type="Proteomes" id="UP000053676"/>
    </source>
</evidence>
<dbReference type="Proteomes" id="UP000053676">
    <property type="component" value="Unassembled WGS sequence"/>
</dbReference>
<dbReference type="AlphaFoldDB" id="W2TCJ4"/>
<dbReference type="EMBL" id="KI659771">
    <property type="protein sequence ID" value="ETN78737.1"/>
    <property type="molecule type" value="Genomic_DNA"/>
</dbReference>
<dbReference type="OrthoDB" id="2115703at2759"/>
<evidence type="ECO:0000313" key="2">
    <source>
        <dbReference type="EMBL" id="ETN78737.1"/>
    </source>
</evidence>